<name>A2DM35_TRIV3</name>
<accession>A2DM35</accession>
<dbReference type="SUPFAM" id="SSF51126">
    <property type="entry name" value="Pectin lyase-like"/>
    <property type="match status" value="1"/>
</dbReference>
<dbReference type="RefSeq" id="XP_001579441.1">
    <property type="nucleotide sequence ID" value="XM_001579391.1"/>
</dbReference>
<dbReference type="AlphaFoldDB" id="A2DM35"/>
<organism evidence="2 3">
    <name type="scientific">Trichomonas vaginalis (strain ATCC PRA-98 / G3)</name>
    <dbReference type="NCBI Taxonomy" id="412133"/>
    <lineage>
        <taxon>Eukaryota</taxon>
        <taxon>Metamonada</taxon>
        <taxon>Parabasalia</taxon>
        <taxon>Trichomonadida</taxon>
        <taxon>Trichomonadidae</taxon>
        <taxon>Trichomonas</taxon>
    </lineage>
</organism>
<proteinExistence type="predicted"/>
<evidence type="ECO:0000313" key="3">
    <source>
        <dbReference type="Proteomes" id="UP000001542"/>
    </source>
</evidence>
<evidence type="ECO:0000313" key="2">
    <source>
        <dbReference type="EMBL" id="EAY18455.1"/>
    </source>
</evidence>
<dbReference type="Pfam" id="PF13229">
    <property type="entry name" value="Beta_helix"/>
    <property type="match status" value="1"/>
</dbReference>
<protein>
    <recommendedName>
        <fullName evidence="1">Right handed beta helix domain-containing protein</fullName>
    </recommendedName>
</protein>
<dbReference type="VEuPathDB" id="TrichDB:TVAGG3_0984320"/>
<keyword evidence="3" id="KW-1185">Reference proteome</keyword>
<dbReference type="Proteomes" id="UP000001542">
    <property type="component" value="Unassembled WGS sequence"/>
</dbReference>
<gene>
    <name evidence="2" type="ORF">TVAG_083060</name>
</gene>
<feature type="domain" description="Right handed beta helix" evidence="1">
    <location>
        <begin position="134"/>
        <end position="274"/>
    </location>
</feature>
<evidence type="ECO:0000259" key="1">
    <source>
        <dbReference type="Pfam" id="PF13229"/>
    </source>
</evidence>
<dbReference type="KEGG" id="tva:5463968"/>
<dbReference type="InterPro" id="IPR011050">
    <property type="entry name" value="Pectin_lyase_fold/virulence"/>
</dbReference>
<sequence>MSEKNYYLLFIEVQDLKTNAIFIQNKNNINALIESCKFTNVITNIPTQKNGAYNDTRAGTIFFEIGDSNCIINRCMAFKCYNKIVPSEYYYDGGQFATIRFARNQILVTSIVSSSDQSYGVSPFRSRDTSGNYTCLNISNCKSYDSALFTVFPGESDYIKYSLFDGNSATKSDSKGISVLYNGKFTIRQCIFTQNSLKIFIYARLATNVVIEECNFAENRNENYLAYAVRGRDGRLYGYSKIIVSNCYFKDSNTRNYADYGATVSFDNKNNASIKDRVLAIMCNALHPHIISGIIKYQKVNAKLGKKVNVALRKGVLPNLNLIKFAYIRNIK</sequence>
<dbReference type="InterPro" id="IPR039448">
    <property type="entry name" value="Beta_helix"/>
</dbReference>
<dbReference type="EMBL" id="DS113218">
    <property type="protein sequence ID" value="EAY18455.1"/>
    <property type="molecule type" value="Genomic_DNA"/>
</dbReference>
<dbReference type="InParanoid" id="A2DM35"/>
<dbReference type="VEuPathDB" id="TrichDB:TVAG_083060"/>
<reference evidence="2" key="2">
    <citation type="journal article" date="2007" name="Science">
        <title>Draft genome sequence of the sexually transmitted pathogen Trichomonas vaginalis.</title>
        <authorList>
            <person name="Carlton J.M."/>
            <person name="Hirt R.P."/>
            <person name="Silva J.C."/>
            <person name="Delcher A.L."/>
            <person name="Schatz M."/>
            <person name="Zhao Q."/>
            <person name="Wortman J.R."/>
            <person name="Bidwell S.L."/>
            <person name="Alsmark U.C.M."/>
            <person name="Besteiro S."/>
            <person name="Sicheritz-Ponten T."/>
            <person name="Noel C.J."/>
            <person name="Dacks J.B."/>
            <person name="Foster P.G."/>
            <person name="Simillion C."/>
            <person name="Van de Peer Y."/>
            <person name="Miranda-Saavedra D."/>
            <person name="Barton G.J."/>
            <person name="Westrop G.D."/>
            <person name="Mueller S."/>
            <person name="Dessi D."/>
            <person name="Fiori P.L."/>
            <person name="Ren Q."/>
            <person name="Paulsen I."/>
            <person name="Zhang H."/>
            <person name="Bastida-Corcuera F.D."/>
            <person name="Simoes-Barbosa A."/>
            <person name="Brown M.T."/>
            <person name="Hayes R.D."/>
            <person name="Mukherjee M."/>
            <person name="Okumura C.Y."/>
            <person name="Schneider R."/>
            <person name="Smith A.J."/>
            <person name="Vanacova S."/>
            <person name="Villalvazo M."/>
            <person name="Haas B.J."/>
            <person name="Pertea M."/>
            <person name="Feldblyum T.V."/>
            <person name="Utterback T.R."/>
            <person name="Shu C.L."/>
            <person name="Osoegawa K."/>
            <person name="de Jong P.J."/>
            <person name="Hrdy I."/>
            <person name="Horvathova L."/>
            <person name="Zubacova Z."/>
            <person name="Dolezal P."/>
            <person name="Malik S.B."/>
            <person name="Logsdon J.M. Jr."/>
            <person name="Henze K."/>
            <person name="Gupta A."/>
            <person name="Wang C.C."/>
            <person name="Dunne R.L."/>
            <person name="Upcroft J.A."/>
            <person name="Upcroft P."/>
            <person name="White O."/>
            <person name="Salzberg S.L."/>
            <person name="Tang P."/>
            <person name="Chiu C.-H."/>
            <person name="Lee Y.-S."/>
            <person name="Embley T.M."/>
            <person name="Coombs G.H."/>
            <person name="Mottram J.C."/>
            <person name="Tachezy J."/>
            <person name="Fraser-Liggett C.M."/>
            <person name="Johnson P.J."/>
        </authorList>
    </citation>
    <scope>NUCLEOTIDE SEQUENCE [LARGE SCALE GENOMIC DNA]</scope>
    <source>
        <strain evidence="2">G3</strain>
    </source>
</reference>
<reference evidence="2" key="1">
    <citation type="submission" date="2006-10" db="EMBL/GenBank/DDBJ databases">
        <authorList>
            <person name="Amadeo P."/>
            <person name="Zhao Q."/>
            <person name="Wortman J."/>
            <person name="Fraser-Liggett C."/>
            <person name="Carlton J."/>
        </authorList>
    </citation>
    <scope>NUCLEOTIDE SEQUENCE</scope>
    <source>
        <strain evidence="2">G3</strain>
    </source>
</reference>